<dbReference type="AlphaFoldDB" id="A0A7S4IAD1"/>
<reference evidence="2" key="1">
    <citation type="submission" date="2021-01" db="EMBL/GenBank/DDBJ databases">
        <authorList>
            <person name="Corre E."/>
            <person name="Pelletier E."/>
            <person name="Niang G."/>
            <person name="Scheremetjew M."/>
            <person name="Finn R."/>
            <person name="Kale V."/>
            <person name="Holt S."/>
            <person name="Cochrane G."/>
            <person name="Meng A."/>
            <person name="Brown T."/>
            <person name="Cohen L."/>
        </authorList>
    </citation>
    <scope>NUCLEOTIDE SEQUENCE</scope>
    <source>
        <strain evidence="2">Isolate 1302-5</strain>
    </source>
</reference>
<dbReference type="EMBL" id="HBKQ01013415">
    <property type="protein sequence ID" value="CAE2223325.1"/>
    <property type="molecule type" value="Transcribed_RNA"/>
</dbReference>
<accession>A0A7S4IAD1</accession>
<evidence type="ECO:0000256" key="1">
    <source>
        <dbReference type="SAM" id="SignalP"/>
    </source>
</evidence>
<evidence type="ECO:0000313" key="2">
    <source>
        <dbReference type="EMBL" id="CAE2223325.1"/>
    </source>
</evidence>
<sequence>MGIMPRSTVLAFLCITCMVTDAFQTPSSPKAAPFTHPNINYEVEESSTRRNILIGALGSAFFPRQSAWASEFTPGGSLVDREVGILVGNPEASPSRKVDNSNVLFSQDNYFKFGQASQWIEPGNVDFPKTMPFTLTQQRYDNLKKYKDRVNRGMATIDGLGDAIKASSDYSAAVADPSDPQYALRPMGLLANGFLASENTGATNELFLARWYINEMYLHIGDIRLAKSEIAAMKSLSGAKKAANSYLGMMNRVITSKVGDKFELLPM</sequence>
<name>A0A7S4IAD1_9STRA</name>
<protein>
    <submittedName>
        <fullName evidence="2">Uncharacterized protein</fullName>
    </submittedName>
</protein>
<keyword evidence="1" id="KW-0732">Signal</keyword>
<feature type="signal peptide" evidence="1">
    <location>
        <begin position="1"/>
        <end position="22"/>
    </location>
</feature>
<proteinExistence type="predicted"/>
<gene>
    <name evidence="2" type="ORF">OAUR00152_LOCUS9238</name>
</gene>
<feature type="chain" id="PRO_5031505400" evidence="1">
    <location>
        <begin position="23"/>
        <end position="267"/>
    </location>
</feature>
<organism evidence="2">
    <name type="scientific">Odontella aurita</name>
    <dbReference type="NCBI Taxonomy" id="265563"/>
    <lineage>
        <taxon>Eukaryota</taxon>
        <taxon>Sar</taxon>
        <taxon>Stramenopiles</taxon>
        <taxon>Ochrophyta</taxon>
        <taxon>Bacillariophyta</taxon>
        <taxon>Mediophyceae</taxon>
        <taxon>Biddulphiophycidae</taxon>
        <taxon>Eupodiscales</taxon>
        <taxon>Odontellaceae</taxon>
        <taxon>Odontella</taxon>
    </lineage>
</organism>